<proteinExistence type="predicted"/>
<dbReference type="Proteomes" id="UP000789901">
    <property type="component" value="Unassembled WGS sequence"/>
</dbReference>
<sequence length="68" mass="8053">MDVVSRIYDKAERLNKPIETKFGSLIVYQDDVELMARRAQKALLNPKQDNVKYFNWDFGSHNYEEDAQ</sequence>
<dbReference type="EMBL" id="CAJVQB010027695">
    <property type="protein sequence ID" value="CAG8810989.1"/>
    <property type="molecule type" value="Genomic_DNA"/>
</dbReference>
<name>A0ABN7W1A0_GIGMA</name>
<keyword evidence="2" id="KW-1185">Reference proteome</keyword>
<evidence type="ECO:0000313" key="1">
    <source>
        <dbReference type="EMBL" id="CAG8810989.1"/>
    </source>
</evidence>
<reference evidence="1 2" key="1">
    <citation type="submission" date="2021-06" db="EMBL/GenBank/DDBJ databases">
        <authorList>
            <person name="Kallberg Y."/>
            <person name="Tangrot J."/>
            <person name="Rosling A."/>
        </authorList>
    </citation>
    <scope>NUCLEOTIDE SEQUENCE [LARGE SCALE GENOMIC DNA]</scope>
    <source>
        <strain evidence="1 2">120-4 pot B 10/14</strain>
    </source>
</reference>
<protein>
    <submittedName>
        <fullName evidence="1">1576_t:CDS:1</fullName>
    </submittedName>
</protein>
<organism evidence="1 2">
    <name type="scientific">Gigaspora margarita</name>
    <dbReference type="NCBI Taxonomy" id="4874"/>
    <lineage>
        <taxon>Eukaryota</taxon>
        <taxon>Fungi</taxon>
        <taxon>Fungi incertae sedis</taxon>
        <taxon>Mucoromycota</taxon>
        <taxon>Glomeromycotina</taxon>
        <taxon>Glomeromycetes</taxon>
        <taxon>Diversisporales</taxon>
        <taxon>Gigasporaceae</taxon>
        <taxon>Gigaspora</taxon>
    </lineage>
</organism>
<evidence type="ECO:0000313" key="2">
    <source>
        <dbReference type="Proteomes" id="UP000789901"/>
    </source>
</evidence>
<gene>
    <name evidence="1" type="ORF">GMARGA_LOCUS25231</name>
</gene>
<accession>A0ABN7W1A0</accession>
<comment type="caution">
    <text evidence="1">The sequence shown here is derived from an EMBL/GenBank/DDBJ whole genome shotgun (WGS) entry which is preliminary data.</text>
</comment>